<dbReference type="Proteomes" id="UP000308886">
    <property type="component" value="Unassembled WGS sequence"/>
</dbReference>
<reference evidence="1" key="1">
    <citation type="submission" date="2019-04" db="EMBL/GenBank/DDBJ databases">
        <title>Microbes associate with the intestines of laboratory mice.</title>
        <authorList>
            <person name="Navarre W."/>
            <person name="Wong E."/>
            <person name="Huang K."/>
            <person name="Tropini C."/>
            <person name="Ng K."/>
            <person name="Yu B."/>
        </authorList>
    </citation>
    <scope>NUCLEOTIDE SEQUENCE</scope>
    <source>
        <strain evidence="1">NM73_A23</strain>
    </source>
</reference>
<dbReference type="EMBL" id="SRZC01000027">
    <property type="protein sequence ID" value="TGX80334.1"/>
    <property type="molecule type" value="Genomic_DNA"/>
</dbReference>
<evidence type="ECO:0000313" key="2">
    <source>
        <dbReference type="Proteomes" id="UP000308886"/>
    </source>
</evidence>
<accession>A0AC61QMB8</accession>
<sequence length="368" mass="43864">MGRIESIFFELLQVAIDCRTELSSALTAEEWEQLYAIVQKQAMVGIAFAGVVRLPREQLPSRNRLIQWKVYADKLALRNKRANELCRILYKGVVQAGFHAMILKGQGNLSYYPSHLRLLRMPGDIDIFVYNDTKHSVSDVIEYCTARRKGQFVYYHNLDWPIFKDIPVEVHYRPTWLFSPLRDRKLQRWFRSHRSIVEYDGYGVPTVEFNAVFQLIHLYKHIFEEGIGLRQLLDYYYVLENLDIEKSGKDSLRHTLEKLGLRKFAGAVMYVMQQVFAMSEDKFLCPSCESEGKMLLADILHGGNFGKYDSDRVWNLQPDSDIMTRIQYAWQKLRHNFRYLRSYPEEVLWEPPFRLYHWMWRTFRLWRF</sequence>
<evidence type="ECO:0000313" key="1">
    <source>
        <dbReference type="EMBL" id="TGX80334.1"/>
    </source>
</evidence>
<protein>
    <submittedName>
        <fullName evidence="1">Uncharacterized protein</fullName>
    </submittedName>
</protein>
<name>A0AC61QMB8_9BACT</name>
<organism evidence="1 2">
    <name type="scientific">Palleniella muris</name>
    <dbReference type="NCBI Taxonomy" id="3038145"/>
    <lineage>
        <taxon>Bacteria</taxon>
        <taxon>Pseudomonadati</taxon>
        <taxon>Bacteroidota</taxon>
        <taxon>Bacteroidia</taxon>
        <taxon>Bacteroidales</taxon>
        <taxon>Prevotellaceae</taxon>
        <taxon>Palleniella</taxon>
    </lineage>
</organism>
<gene>
    <name evidence="1" type="ORF">E5358_13330</name>
</gene>
<proteinExistence type="predicted"/>
<comment type="caution">
    <text evidence="1">The sequence shown here is derived from an EMBL/GenBank/DDBJ whole genome shotgun (WGS) entry which is preliminary data.</text>
</comment>
<keyword evidence="2" id="KW-1185">Reference proteome</keyword>